<dbReference type="OrthoDB" id="799853at2"/>
<comment type="caution">
    <text evidence="1">The sequence shown here is derived from an EMBL/GenBank/DDBJ whole genome shotgun (WGS) entry which is preliminary data.</text>
</comment>
<dbReference type="AlphaFoldDB" id="H7FTM7"/>
<dbReference type="RefSeq" id="WP_007138405.1">
    <property type="nucleotide sequence ID" value="NZ_AHKF01000018.1"/>
</dbReference>
<name>H7FTM7_FLAFP</name>
<accession>H7FTM7</accession>
<protein>
    <submittedName>
        <fullName evidence="1">Uncharacterized protein</fullName>
    </submittedName>
</protein>
<dbReference type="Proteomes" id="UP000005566">
    <property type="component" value="Unassembled WGS sequence"/>
</dbReference>
<keyword evidence="2" id="KW-1185">Reference proteome</keyword>
<evidence type="ECO:0000313" key="1">
    <source>
        <dbReference type="EMBL" id="EIA08506.1"/>
    </source>
</evidence>
<dbReference type="EMBL" id="AHKF01000018">
    <property type="protein sequence ID" value="EIA08506.1"/>
    <property type="molecule type" value="Genomic_DNA"/>
</dbReference>
<gene>
    <name evidence="1" type="ORF">HJ01_02228</name>
</gene>
<organism evidence="1 2">
    <name type="scientific">Flavobacterium frigoris (strain PS1)</name>
    <dbReference type="NCBI Taxonomy" id="1086011"/>
    <lineage>
        <taxon>Bacteria</taxon>
        <taxon>Pseudomonadati</taxon>
        <taxon>Bacteroidota</taxon>
        <taxon>Flavobacteriia</taxon>
        <taxon>Flavobacteriales</taxon>
        <taxon>Flavobacteriaceae</taxon>
        <taxon>Flavobacterium</taxon>
    </lineage>
</organism>
<dbReference type="PATRIC" id="fig|1086011.3.peg.2181"/>
<evidence type="ECO:0000313" key="2">
    <source>
        <dbReference type="Proteomes" id="UP000005566"/>
    </source>
</evidence>
<reference evidence="1 2" key="1">
    <citation type="journal article" date="2014" name="Acta Crystallogr. D">
        <title>Structure-based characterization and antifreeze properties of a hyperactive ice-binding protein from the Antarctic bacterium Flavobacterium frigoris PS1.</title>
        <authorList>
            <person name="Do H."/>
            <person name="Kim S.J."/>
            <person name="Kim H.J."/>
            <person name="Lee J.H."/>
        </authorList>
    </citation>
    <scope>NUCLEOTIDE SEQUENCE [LARGE SCALE GENOMIC DNA]</scope>
    <source>
        <strain evidence="1 2">PS1</strain>
    </source>
</reference>
<proteinExistence type="predicted"/>
<sequence length="46" mass="5425">MLCVILDANDGSIWFGFLSGVYRYDGEISTDFKEKRVRNKVYSRKF</sequence>